<protein>
    <submittedName>
        <fullName evidence="3">PucR family transcriptional regulator</fullName>
    </submittedName>
</protein>
<dbReference type="InterPro" id="IPR042070">
    <property type="entry name" value="PucR_C-HTH_sf"/>
</dbReference>
<proteinExistence type="predicted"/>
<gene>
    <name evidence="3" type="ORF">FQ154_07755</name>
</gene>
<dbReference type="InterPro" id="IPR025736">
    <property type="entry name" value="PucR_C-HTH_dom"/>
</dbReference>
<feature type="domain" description="Purine catabolism PurC-like" evidence="1">
    <location>
        <begin position="6"/>
        <end position="123"/>
    </location>
</feature>
<dbReference type="InterPro" id="IPR051448">
    <property type="entry name" value="CdaR-like_regulators"/>
</dbReference>
<dbReference type="Pfam" id="PF13556">
    <property type="entry name" value="HTH_30"/>
    <property type="match status" value="1"/>
</dbReference>
<dbReference type="Gene3D" id="1.10.10.2840">
    <property type="entry name" value="PucR C-terminal helix-turn-helix domain"/>
    <property type="match status" value="1"/>
</dbReference>
<dbReference type="PANTHER" id="PTHR33744:SF7">
    <property type="entry name" value="PUCR FAMILY TRANSCRIPTIONAL REGULATOR"/>
    <property type="match status" value="1"/>
</dbReference>
<evidence type="ECO:0000259" key="1">
    <source>
        <dbReference type="Pfam" id="PF07905"/>
    </source>
</evidence>
<dbReference type="RefSeq" id="WP_007270507.1">
    <property type="nucleotide sequence ID" value="NZ_VOBL01000006.1"/>
</dbReference>
<dbReference type="OrthoDB" id="3190266at2"/>
<name>A0A5B0EG06_9MICC</name>
<evidence type="ECO:0000313" key="3">
    <source>
        <dbReference type="EMBL" id="KAA0977598.1"/>
    </source>
</evidence>
<dbReference type="EMBL" id="VOBL01000006">
    <property type="protein sequence ID" value="KAA0977598.1"/>
    <property type="molecule type" value="Genomic_DNA"/>
</dbReference>
<sequence>MLHLSDVLKDKTLGLELVVVGSFDPQVSGAHSSEIHDPARWFEPGNIMLTTGMRFLNEGQPGTAARELVEGLHRAKVAALFFGIGVYFASIPDQLRQCCLEFGLPLVAVAPEVPFQHIESYVNQNAPAPGGYGLKRMLWLTNDLLDSISSDTPIKSLIARLGTVCRGTAVLYEDSGAIVESTGEGPTNLIFAAIGNGGSPQDRISIGRWEVMYRSVVLRRRGYHLAIATRNGAMLDELGDVLLETTQRMLGAIEGISHLDTSRQRHENARLLTSLQDGIEVSRELRYWELLKPLGFKAFEPIRSLVATTLGDELLTPARVETLIDSAERMGVPLLFAENGRTPEVPPGFHALLPDTRASEQWLAAGGQGLAIGLSETTGSLAQVPQQFLDAELAVSIARRRTVGGAESGGSLIRMDDVDPASWFLAGLRGPADRKRLTKFTQPLRLEKELVETIQGYLAMDQDVARVAAWLYVHPNTVRYRVKRVGEILGGNLNETGLIANLYLAYQEEILRIRAKFTGS</sequence>
<feature type="domain" description="PucR C-terminal helix-turn-helix" evidence="2">
    <location>
        <begin position="450"/>
        <end position="506"/>
    </location>
</feature>
<organism evidence="3 4">
    <name type="scientific">Paeniglutamicibacter gangotriensis</name>
    <dbReference type="NCBI Taxonomy" id="254787"/>
    <lineage>
        <taxon>Bacteria</taxon>
        <taxon>Bacillati</taxon>
        <taxon>Actinomycetota</taxon>
        <taxon>Actinomycetes</taxon>
        <taxon>Micrococcales</taxon>
        <taxon>Micrococcaceae</taxon>
        <taxon>Paeniglutamicibacter</taxon>
    </lineage>
</organism>
<dbReference type="Proteomes" id="UP000323856">
    <property type="component" value="Unassembled WGS sequence"/>
</dbReference>
<accession>A0A5B0EG06</accession>
<evidence type="ECO:0000259" key="2">
    <source>
        <dbReference type="Pfam" id="PF13556"/>
    </source>
</evidence>
<dbReference type="Pfam" id="PF07905">
    <property type="entry name" value="PucR"/>
    <property type="match status" value="1"/>
</dbReference>
<comment type="caution">
    <text evidence="3">The sequence shown here is derived from an EMBL/GenBank/DDBJ whole genome shotgun (WGS) entry which is preliminary data.</text>
</comment>
<reference evidence="3 4" key="1">
    <citation type="submission" date="2019-07" db="EMBL/GenBank/DDBJ databases">
        <title>Analysis of the biochemical properties, biological activity and biotechnological potential of siderophores and biosurfactants produced by Antarctic psychrotolerant bacteria.</title>
        <authorList>
            <person name="Styczynski M."/>
            <person name="Krucon T."/>
            <person name="Decewicz P."/>
            <person name="Dziewit L."/>
        </authorList>
    </citation>
    <scope>NUCLEOTIDE SEQUENCE [LARGE SCALE GENOMIC DNA]</scope>
    <source>
        <strain evidence="3 4">ANT_H27</strain>
    </source>
</reference>
<evidence type="ECO:0000313" key="4">
    <source>
        <dbReference type="Proteomes" id="UP000323856"/>
    </source>
</evidence>
<dbReference type="PANTHER" id="PTHR33744">
    <property type="entry name" value="CARBOHYDRATE DIACID REGULATOR"/>
    <property type="match status" value="1"/>
</dbReference>
<dbReference type="AlphaFoldDB" id="A0A5B0EG06"/>
<dbReference type="InterPro" id="IPR012914">
    <property type="entry name" value="PucR_dom"/>
</dbReference>